<dbReference type="InterPro" id="IPR001647">
    <property type="entry name" value="HTH_TetR"/>
</dbReference>
<protein>
    <submittedName>
        <fullName evidence="6">Transcriptional regulator, TetR family</fullName>
    </submittedName>
</protein>
<dbReference type="PANTHER" id="PTHR43479">
    <property type="entry name" value="ACREF/ENVCD OPERON REPRESSOR-RELATED"/>
    <property type="match status" value="1"/>
</dbReference>
<dbReference type="STRING" id="407022.SAMN05661044_02608"/>
<dbReference type="GO" id="GO:0003677">
    <property type="term" value="F:DNA binding"/>
    <property type="evidence" value="ECO:0007669"/>
    <property type="project" value="UniProtKB-UniRule"/>
</dbReference>
<keyword evidence="1" id="KW-0805">Transcription regulation</keyword>
<keyword evidence="7" id="KW-1185">Reference proteome</keyword>
<dbReference type="InterPro" id="IPR036271">
    <property type="entry name" value="Tet_transcr_reg_TetR-rel_C_sf"/>
</dbReference>
<evidence type="ECO:0000256" key="1">
    <source>
        <dbReference type="ARBA" id="ARBA00023015"/>
    </source>
</evidence>
<gene>
    <name evidence="6" type="ORF">SAMN05661044_02608</name>
</gene>
<dbReference type="PROSITE" id="PS50977">
    <property type="entry name" value="HTH_TETR_2"/>
    <property type="match status" value="1"/>
</dbReference>
<dbReference type="PRINTS" id="PR00455">
    <property type="entry name" value="HTHTETR"/>
</dbReference>
<dbReference type="InterPro" id="IPR009057">
    <property type="entry name" value="Homeodomain-like_sf"/>
</dbReference>
<dbReference type="InterPro" id="IPR025996">
    <property type="entry name" value="MT1864/Rv1816-like_C"/>
</dbReference>
<accession>A0A1H7QJ76</accession>
<feature type="domain" description="HTH tetR-type" evidence="5">
    <location>
        <begin position="12"/>
        <end position="72"/>
    </location>
</feature>
<name>A0A1H7QJ76_OLID1</name>
<keyword evidence="3" id="KW-0804">Transcription</keyword>
<dbReference type="EMBL" id="FOAF01000002">
    <property type="protein sequence ID" value="SEL47808.1"/>
    <property type="molecule type" value="Genomic_DNA"/>
</dbReference>
<evidence type="ECO:0000313" key="7">
    <source>
        <dbReference type="Proteomes" id="UP000199421"/>
    </source>
</evidence>
<keyword evidence="2 4" id="KW-0238">DNA-binding</keyword>
<dbReference type="Gene3D" id="1.10.357.10">
    <property type="entry name" value="Tetracycline Repressor, domain 2"/>
    <property type="match status" value="1"/>
</dbReference>
<dbReference type="OrthoDB" id="594604at2"/>
<dbReference type="SUPFAM" id="SSF48498">
    <property type="entry name" value="Tetracyclin repressor-like, C-terminal domain"/>
    <property type="match status" value="1"/>
</dbReference>
<dbReference type="RefSeq" id="WP_093324882.1">
    <property type="nucleotide sequence ID" value="NZ_FOAF01000002.1"/>
</dbReference>
<dbReference type="SUPFAM" id="SSF46689">
    <property type="entry name" value="Homeodomain-like"/>
    <property type="match status" value="1"/>
</dbReference>
<dbReference type="PANTHER" id="PTHR43479:SF11">
    <property type="entry name" value="ACREF_ENVCD OPERON REPRESSOR-RELATED"/>
    <property type="match status" value="1"/>
</dbReference>
<proteinExistence type="predicted"/>
<feature type="DNA-binding region" description="H-T-H motif" evidence="4">
    <location>
        <begin position="35"/>
        <end position="54"/>
    </location>
</feature>
<dbReference type="InterPro" id="IPR050624">
    <property type="entry name" value="HTH-type_Tx_Regulator"/>
</dbReference>
<dbReference type="AlphaFoldDB" id="A0A1H7QJ76"/>
<organism evidence="6 7">
    <name type="scientific">Olivibacter domesticus</name>
    <name type="common">Pseudosphingobacterium domesticum</name>
    <dbReference type="NCBI Taxonomy" id="407022"/>
    <lineage>
        <taxon>Bacteria</taxon>
        <taxon>Pseudomonadati</taxon>
        <taxon>Bacteroidota</taxon>
        <taxon>Sphingobacteriia</taxon>
        <taxon>Sphingobacteriales</taxon>
        <taxon>Sphingobacteriaceae</taxon>
        <taxon>Olivibacter</taxon>
    </lineage>
</organism>
<dbReference type="Pfam" id="PF00440">
    <property type="entry name" value="TetR_N"/>
    <property type="match status" value="1"/>
</dbReference>
<evidence type="ECO:0000256" key="2">
    <source>
        <dbReference type="ARBA" id="ARBA00023125"/>
    </source>
</evidence>
<evidence type="ECO:0000256" key="4">
    <source>
        <dbReference type="PROSITE-ProRule" id="PRU00335"/>
    </source>
</evidence>
<evidence type="ECO:0000259" key="5">
    <source>
        <dbReference type="PROSITE" id="PS50977"/>
    </source>
</evidence>
<dbReference type="Pfam" id="PF13305">
    <property type="entry name" value="TetR_C_33"/>
    <property type="match status" value="1"/>
</dbReference>
<sequence length="199" mass="23213">MGSKERIQRLKDENRVNILDASLQIVKEEGWQALSMRKIADIIEYTAPMIYEYFANKEAILSELAGKGFMILAKRVKEAKEKEETPEKQIEAMWLTYWEFAFEEKELYQLMFGIGTQCCELEKSFKCFDSHGVQISEVIRRIMQDQNPSEEMICRKYFTYWSIIHGLISINLVNKGNGDETNQQVLKDAIYGITRSLVD</sequence>
<evidence type="ECO:0000313" key="6">
    <source>
        <dbReference type="EMBL" id="SEL47808.1"/>
    </source>
</evidence>
<dbReference type="Proteomes" id="UP000199421">
    <property type="component" value="Unassembled WGS sequence"/>
</dbReference>
<reference evidence="7" key="1">
    <citation type="submission" date="2016-10" db="EMBL/GenBank/DDBJ databases">
        <authorList>
            <person name="Varghese N."/>
            <person name="Submissions S."/>
        </authorList>
    </citation>
    <scope>NUCLEOTIDE SEQUENCE [LARGE SCALE GENOMIC DNA]</scope>
    <source>
        <strain evidence="7">DSM 18733</strain>
    </source>
</reference>
<evidence type="ECO:0000256" key="3">
    <source>
        <dbReference type="ARBA" id="ARBA00023163"/>
    </source>
</evidence>